<reference evidence="2" key="1">
    <citation type="journal article" date="2015" name="Nat. Genet.">
        <title>The genome and transcriptome of the zoonotic hookworm Ancylostoma ceylanicum identify infection-specific gene families.</title>
        <authorList>
            <person name="Schwarz E.M."/>
            <person name="Hu Y."/>
            <person name="Antoshechkin I."/>
            <person name="Miller M.M."/>
            <person name="Sternberg P.W."/>
            <person name="Aroian R.V."/>
        </authorList>
    </citation>
    <scope>NUCLEOTIDE SEQUENCE</scope>
    <source>
        <strain evidence="2">HY135</strain>
    </source>
</reference>
<organism evidence="1 2">
    <name type="scientific">Ancylostoma ceylanicum</name>
    <dbReference type="NCBI Taxonomy" id="53326"/>
    <lineage>
        <taxon>Eukaryota</taxon>
        <taxon>Metazoa</taxon>
        <taxon>Ecdysozoa</taxon>
        <taxon>Nematoda</taxon>
        <taxon>Chromadorea</taxon>
        <taxon>Rhabditida</taxon>
        <taxon>Rhabditina</taxon>
        <taxon>Rhabditomorpha</taxon>
        <taxon>Strongyloidea</taxon>
        <taxon>Ancylostomatidae</taxon>
        <taxon>Ancylostomatinae</taxon>
        <taxon>Ancylostoma</taxon>
    </lineage>
</organism>
<sequence>MLEVLDGRPLSDVPLHRVITYAYQMLAVSEAAISGATGQVLKDYKACLNRSDLSAKAVIRLKGDNSRTLEEILCRRLR</sequence>
<evidence type="ECO:0000313" key="2">
    <source>
        <dbReference type="Proteomes" id="UP000024635"/>
    </source>
</evidence>
<protein>
    <submittedName>
        <fullName evidence="1">Uncharacterized protein</fullName>
    </submittedName>
</protein>
<dbReference type="AlphaFoldDB" id="A0A016W395"/>
<accession>A0A016W395</accession>
<name>A0A016W395_9BILA</name>
<comment type="caution">
    <text evidence="1">The sequence shown here is derived from an EMBL/GenBank/DDBJ whole genome shotgun (WGS) entry which is preliminary data.</text>
</comment>
<evidence type="ECO:0000313" key="1">
    <source>
        <dbReference type="EMBL" id="EYC33772.1"/>
    </source>
</evidence>
<keyword evidence="2" id="KW-1185">Reference proteome</keyword>
<dbReference type="EMBL" id="JARK01001338">
    <property type="protein sequence ID" value="EYC33772.1"/>
    <property type="molecule type" value="Genomic_DNA"/>
</dbReference>
<proteinExistence type="predicted"/>
<gene>
    <name evidence="1" type="primary">Acey_s0002.g979</name>
    <name evidence="1" type="ORF">Y032_0002g979</name>
</gene>
<dbReference type="Proteomes" id="UP000024635">
    <property type="component" value="Unassembled WGS sequence"/>
</dbReference>